<evidence type="ECO:0000256" key="4">
    <source>
        <dbReference type="ARBA" id="ARBA00022643"/>
    </source>
</evidence>
<dbReference type="InterPro" id="IPR000415">
    <property type="entry name" value="Nitroreductase-like"/>
</dbReference>
<dbReference type="eggNOG" id="arCOG00288">
    <property type="taxonomic scope" value="Archaea"/>
</dbReference>
<dbReference type="GO" id="GO:0016491">
    <property type="term" value="F:oxidoreductase activity"/>
    <property type="evidence" value="ECO:0007669"/>
    <property type="project" value="UniProtKB-KW"/>
</dbReference>
<evidence type="ECO:0000313" key="8">
    <source>
        <dbReference type="EMBL" id="ACL16429.1"/>
    </source>
</evidence>
<evidence type="ECO:0000259" key="7">
    <source>
        <dbReference type="Pfam" id="PF00881"/>
    </source>
</evidence>
<name>B8GH24_METPE</name>
<dbReference type="Proteomes" id="UP000002457">
    <property type="component" value="Chromosome"/>
</dbReference>
<gene>
    <name evidence="8" type="ordered locus">Mpal_1083</name>
</gene>
<sequence length="175" mass="19430">MDSSEFLIFLQDRASVREFRDFPLADDEIAYMLACARTAPTAGNLESWDLVLVTDPEQRAALAEAAHDQTQIVQAGAIFVVCSNYVRGMARFQERGILYALEDATIVCTYLMLAAHALHLQSCWTGSFDDEDVRTVLDLPPHLRPVALLAVGNGAKGGVSPERRPVDEHVHQDFW</sequence>
<comment type="similarity">
    <text evidence="2">Belongs to the nitroreductase family.</text>
</comment>
<dbReference type="STRING" id="521011.Mpal_1083"/>
<evidence type="ECO:0000256" key="1">
    <source>
        <dbReference type="ARBA" id="ARBA00001917"/>
    </source>
</evidence>
<reference evidence="8 9" key="1">
    <citation type="journal article" date="2015" name="Genome Announc.">
        <title>Complete Genome Sequence of Methanosphaerula palustris E1-9CT, a Hydrogenotrophic Methanogen Isolated from a Minerotrophic Fen Peatland.</title>
        <authorList>
            <person name="Cadillo-Quiroz H."/>
            <person name="Browne P."/>
            <person name="Kyrpides N."/>
            <person name="Woyke T."/>
            <person name="Goodwin L."/>
            <person name="Detter C."/>
            <person name="Yavitt J.B."/>
            <person name="Zinder S.H."/>
        </authorList>
    </citation>
    <scope>NUCLEOTIDE SEQUENCE [LARGE SCALE GENOMIC DNA]</scope>
    <source>
        <strain evidence="9">ATCC BAA-1556 / DSM 19958 / E1-9c</strain>
    </source>
</reference>
<dbReference type="HOGENOM" id="CLU_070764_7_1_2"/>
<evidence type="ECO:0000256" key="2">
    <source>
        <dbReference type="ARBA" id="ARBA00007118"/>
    </source>
</evidence>
<dbReference type="GeneID" id="7270999"/>
<comment type="cofactor">
    <cofactor evidence="1">
        <name>FMN</name>
        <dbReference type="ChEBI" id="CHEBI:58210"/>
    </cofactor>
</comment>
<feature type="region of interest" description="Disordered" evidence="6">
    <location>
        <begin position="155"/>
        <end position="175"/>
    </location>
</feature>
<dbReference type="PANTHER" id="PTHR43673:SF2">
    <property type="entry name" value="NITROREDUCTASE"/>
    <property type="match status" value="1"/>
</dbReference>
<dbReference type="InterPro" id="IPR029479">
    <property type="entry name" value="Nitroreductase"/>
</dbReference>
<evidence type="ECO:0000256" key="5">
    <source>
        <dbReference type="ARBA" id="ARBA00023002"/>
    </source>
</evidence>
<organism evidence="8 9">
    <name type="scientific">Methanosphaerula palustris (strain ATCC BAA-1556 / DSM 19958 / E1-9c)</name>
    <dbReference type="NCBI Taxonomy" id="521011"/>
    <lineage>
        <taxon>Archaea</taxon>
        <taxon>Methanobacteriati</taxon>
        <taxon>Methanobacteriota</taxon>
        <taxon>Stenosarchaea group</taxon>
        <taxon>Methanomicrobia</taxon>
        <taxon>Methanomicrobiales</taxon>
        <taxon>Methanoregulaceae</taxon>
        <taxon>Methanosphaerula</taxon>
    </lineage>
</organism>
<keyword evidence="5" id="KW-0560">Oxidoreductase</keyword>
<dbReference type="OrthoDB" id="287850at2157"/>
<keyword evidence="3" id="KW-0285">Flavoprotein</keyword>
<dbReference type="Pfam" id="PF00881">
    <property type="entry name" value="Nitroreductase"/>
    <property type="match status" value="1"/>
</dbReference>
<accession>B8GH24</accession>
<feature type="domain" description="Nitroreductase" evidence="7">
    <location>
        <begin position="11"/>
        <end position="77"/>
    </location>
</feature>
<keyword evidence="4" id="KW-0288">FMN</keyword>
<evidence type="ECO:0000313" key="9">
    <source>
        <dbReference type="Proteomes" id="UP000002457"/>
    </source>
</evidence>
<dbReference type="AlphaFoldDB" id="B8GH24"/>
<evidence type="ECO:0000256" key="3">
    <source>
        <dbReference type="ARBA" id="ARBA00022630"/>
    </source>
</evidence>
<dbReference type="Gene3D" id="3.40.109.10">
    <property type="entry name" value="NADH Oxidase"/>
    <property type="match status" value="1"/>
</dbReference>
<dbReference type="PANTHER" id="PTHR43673">
    <property type="entry name" value="NAD(P)H NITROREDUCTASE YDGI-RELATED"/>
    <property type="match status" value="1"/>
</dbReference>
<keyword evidence="9" id="KW-1185">Reference proteome</keyword>
<dbReference type="KEGG" id="mpl:Mpal_1083"/>
<dbReference type="SUPFAM" id="SSF55469">
    <property type="entry name" value="FMN-dependent nitroreductase-like"/>
    <property type="match status" value="1"/>
</dbReference>
<evidence type="ECO:0000256" key="6">
    <source>
        <dbReference type="SAM" id="MobiDB-lite"/>
    </source>
</evidence>
<proteinExistence type="inferred from homology"/>
<dbReference type="RefSeq" id="WP_012617748.1">
    <property type="nucleotide sequence ID" value="NC_011832.1"/>
</dbReference>
<feature type="compositionally biased region" description="Basic and acidic residues" evidence="6">
    <location>
        <begin position="161"/>
        <end position="175"/>
    </location>
</feature>
<protein>
    <submittedName>
        <fullName evidence="8">Nitroreductase</fullName>
    </submittedName>
</protein>
<dbReference type="EMBL" id="CP001338">
    <property type="protein sequence ID" value="ACL16429.1"/>
    <property type="molecule type" value="Genomic_DNA"/>
</dbReference>